<reference evidence="1" key="1">
    <citation type="submission" date="2019-10" db="EMBL/GenBank/DDBJ databases">
        <authorList>
            <consortium name="DOE Joint Genome Institute"/>
            <person name="Kuo A."/>
            <person name="Miyauchi S."/>
            <person name="Kiss E."/>
            <person name="Drula E."/>
            <person name="Kohler A."/>
            <person name="Sanchez-Garcia M."/>
            <person name="Andreopoulos B."/>
            <person name="Barry K.W."/>
            <person name="Bonito G."/>
            <person name="Buee M."/>
            <person name="Carver A."/>
            <person name="Chen C."/>
            <person name="Cichocki N."/>
            <person name="Clum A."/>
            <person name="Culley D."/>
            <person name="Crous P.W."/>
            <person name="Fauchery L."/>
            <person name="Girlanda M."/>
            <person name="Hayes R."/>
            <person name="Keri Z."/>
            <person name="Labutti K."/>
            <person name="Lipzen A."/>
            <person name="Lombard V."/>
            <person name="Magnuson J."/>
            <person name="Maillard F."/>
            <person name="Morin E."/>
            <person name="Murat C."/>
            <person name="Nolan M."/>
            <person name="Ohm R."/>
            <person name="Pangilinan J."/>
            <person name="Pereira M."/>
            <person name="Perotto S."/>
            <person name="Peter M."/>
            <person name="Riley R."/>
            <person name="Sitrit Y."/>
            <person name="Stielow B."/>
            <person name="Szollosi G."/>
            <person name="Zifcakova L."/>
            <person name="Stursova M."/>
            <person name="Spatafora J.W."/>
            <person name="Tedersoo L."/>
            <person name="Vaario L.-M."/>
            <person name="Yamada A."/>
            <person name="Yan M."/>
            <person name="Wang P."/>
            <person name="Xu J."/>
            <person name="Bruns T."/>
            <person name="Baldrian P."/>
            <person name="Vilgalys R."/>
            <person name="Henrissat B."/>
            <person name="Grigoriev I.V."/>
            <person name="Hibbett D."/>
            <person name="Nagy L.G."/>
            <person name="Martin F.M."/>
        </authorList>
    </citation>
    <scope>NUCLEOTIDE SEQUENCE</scope>
    <source>
        <strain evidence="1">P2</strain>
    </source>
</reference>
<comment type="caution">
    <text evidence="1">The sequence shown here is derived from an EMBL/GenBank/DDBJ whole genome shotgun (WGS) entry which is preliminary data.</text>
</comment>
<dbReference type="Proteomes" id="UP000886501">
    <property type="component" value="Unassembled WGS sequence"/>
</dbReference>
<proteinExistence type="predicted"/>
<evidence type="ECO:0000313" key="1">
    <source>
        <dbReference type="EMBL" id="KAF9645511.1"/>
    </source>
</evidence>
<evidence type="ECO:0000313" key="2">
    <source>
        <dbReference type="Proteomes" id="UP000886501"/>
    </source>
</evidence>
<organism evidence="1 2">
    <name type="scientific">Thelephora ganbajun</name>
    <name type="common">Ganba fungus</name>
    <dbReference type="NCBI Taxonomy" id="370292"/>
    <lineage>
        <taxon>Eukaryota</taxon>
        <taxon>Fungi</taxon>
        <taxon>Dikarya</taxon>
        <taxon>Basidiomycota</taxon>
        <taxon>Agaricomycotina</taxon>
        <taxon>Agaricomycetes</taxon>
        <taxon>Thelephorales</taxon>
        <taxon>Thelephoraceae</taxon>
        <taxon>Thelephora</taxon>
    </lineage>
</organism>
<name>A0ACB6Z8N5_THEGA</name>
<keyword evidence="2" id="KW-1185">Reference proteome</keyword>
<reference evidence="1" key="2">
    <citation type="journal article" date="2020" name="Nat. Commun.">
        <title>Large-scale genome sequencing of mycorrhizal fungi provides insights into the early evolution of symbiotic traits.</title>
        <authorList>
            <person name="Miyauchi S."/>
            <person name="Kiss E."/>
            <person name="Kuo A."/>
            <person name="Drula E."/>
            <person name="Kohler A."/>
            <person name="Sanchez-Garcia M."/>
            <person name="Morin E."/>
            <person name="Andreopoulos B."/>
            <person name="Barry K.W."/>
            <person name="Bonito G."/>
            <person name="Buee M."/>
            <person name="Carver A."/>
            <person name="Chen C."/>
            <person name="Cichocki N."/>
            <person name="Clum A."/>
            <person name="Culley D."/>
            <person name="Crous P.W."/>
            <person name="Fauchery L."/>
            <person name="Girlanda M."/>
            <person name="Hayes R.D."/>
            <person name="Keri Z."/>
            <person name="LaButti K."/>
            <person name="Lipzen A."/>
            <person name="Lombard V."/>
            <person name="Magnuson J."/>
            <person name="Maillard F."/>
            <person name="Murat C."/>
            <person name="Nolan M."/>
            <person name="Ohm R.A."/>
            <person name="Pangilinan J."/>
            <person name="Pereira M.F."/>
            <person name="Perotto S."/>
            <person name="Peter M."/>
            <person name="Pfister S."/>
            <person name="Riley R."/>
            <person name="Sitrit Y."/>
            <person name="Stielow J.B."/>
            <person name="Szollosi G."/>
            <person name="Zifcakova L."/>
            <person name="Stursova M."/>
            <person name="Spatafora J.W."/>
            <person name="Tedersoo L."/>
            <person name="Vaario L.M."/>
            <person name="Yamada A."/>
            <person name="Yan M."/>
            <person name="Wang P."/>
            <person name="Xu J."/>
            <person name="Bruns T."/>
            <person name="Baldrian P."/>
            <person name="Vilgalys R."/>
            <person name="Dunand C."/>
            <person name="Henrissat B."/>
            <person name="Grigoriev I.V."/>
            <person name="Hibbett D."/>
            <person name="Nagy L.G."/>
            <person name="Martin F.M."/>
        </authorList>
    </citation>
    <scope>NUCLEOTIDE SEQUENCE</scope>
    <source>
        <strain evidence="1">P2</strain>
    </source>
</reference>
<sequence>MAAPNYEEAAAIATEFISSLDNLPSEISFLLTEIQHIDIRSQELQQEVAKEASRYIRHSGRSTPSAPNPKDTAIHEIVKEHYAQIEQLADEKLVLAQRVVDLISRARAKLDHDLSKVLVQQGEDPSVSANPTASSASVPRRNALQEIKETLRTPRETTPVVSVVPTPTQVVGTKRRRAAGGTTTGSTGYGSPAPTTGYTGTGSQRSTRLATSDYNHSARPSPIPRRQTPSVEADEDGEGEEDDGNEEDKNLYCFCQKLSYGTMVGCDDEDCRYQWFHVGCVGLKDPPEGGWYCPECTARRGQKHTGGASRKGRRKNPGH</sequence>
<protein>
    <submittedName>
        <fullName evidence="1">Uncharacterized protein</fullName>
    </submittedName>
</protein>
<accession>A0ACB6Z8N5</accession>
<dbReference type="EMBL" id="MU118088">
    <property type="protein sequence ID" value="KAF9645511.1"/>
    <property type="molecule type" value="Genomic_DNA"/>
</dbReference>
<gene>
    <name evidence="1" type="ORF">BDM02DRAFT_3189658</name>
</gene>